<evidence type="ECO:0000313" key="4">
    <source>
        <dbReference type="Proteomes" id="UP000618591"/>
    </source>
</evidence>
<dbReference type="PANTHER" id="PTHR34477">
    <property type="entry name" value="UPF0213 PROTEIN YHBQ"/>
    <property type="match status" value="1"/>
</dbReference>
<reference evidence="4" key="1">
    <citation type="journal article" date="2019" name="Int. J. Syst. Evol. Microbiol.">
        <title>The Global Catalogue of Microorganisms (GCM) 10K type strain sequencing project: providing services to taxonomists for standard genome sequencing and annotation.</title>
        <authorList>
            <consortium name="The Broad Institute Genomics Platform"/>
            <consortium name="The Broad Institute Genome Sequencing Center for Infectious Disease"/>
            <person name="Wu L."/>
            <person name="Ma J."/>
        </authorList>
    </citation>
    <scope>NUCLEOTIDE SEQUENCE [LARGE SCALE GENOMIC DNA]</scope>
    <source>
        <strain evidence="4">CGMCC 1.10106</strain>
    </source>
</reference>
<dbReference type="InterPro" id="IPR035901">
    <property type="entry name" value="GIY-YIG_endonuc_sf"/>
</dbReference>
<sequence>MTGHLVERVFQHREGLIEGFTKKYGIHRLVHAEAFDDVGQAIARENAMKKWRRAWKIELIERDNPDWDDLYLKLNH</sequence>
<dbReference type="SUPFAM" id="SSF82771">
    <property type="entry name" value="GIY-YIG endonuclease"/>
    <property type="match status" value="1"/>
</dbReference>
<dbReference type="PROSITE" id="PS50164">
    <property type="entry name" value="GIY_YIG"/>
    <property type="match status" value="1"/>
</dbReference>
<proteinExistence type="inferred from homology"/>
<keyword evidence="4" id="KW-1185">Reference proteome</keyword>
<organism evidence="3 4">
    <name type="scientific">Sphingomonas psychrolutea</name>
    <dbReference type="NCBI Taxonomy" id="1259676"/>
    <lineage>
        <taxon>Bacteria</taxon>
        <taxon>Pseudomonadati</taxon>
        <taxon>Pseudomonadota</taxon>
        <taxon>Alphaproteobacteria</taxon>
        <taxon>Sphingomonadales</taxon>
        <taxon>Sphingomonadaceae</taxon>
        <taxon>Sphingomonas</taxon>
    </lineage>
</organism>
<dbReference type="EMBL" id="BMDW01000010">
    <property type="protein sequence ID" value="GGA49482.1"/>
    <property type="molecule type" value="Genomic_DNA"/>
</dbReference>
<protein>
    <recommendedName>
        <fullName evidence="2">GIY-YIG domain-containing protein</fullName>
    </recommendedName>
</protein>
<evidence type="ECO:0000313" key="3">
    <source>
        <dbReference type="EMBL" id="GGA49482.1"/>
    </source>
</evidence>
<evidence type="ECO:0000256" key="1">
    <source>
        <dbReference type="ARBA" id="ARBA00007435"/>
    </source>
</evidence>
<accession>A0ABQ1GSI3</accession>
<dbReference type="CDD" id="cd10448">
    <property type="entry name" value="GIY-YIG_unchar_3"/>
    <property type="match status" value="1"/>
</dbReference>
<dbReference type="PANTHER" id="PTHR34477:SF5">
    <property type="entry name" value="BSL5627 PROTEIN"/>
    <property type="match status" value="1"/>
</dbReference>
<comment type="caution">
    <text evidence="3">The sequence shown here is derived from an EMBL/GenBank/DDBJ whole genome shotgun (WGS) entry which is preliminary data.</text>
</comment>
<name>A0ABQ1GSI3_9SPHN</name>
<dbReference type="InterPro" id="IPR000305">
    <property type="entry name" value="GIY-YIG_endonuc"/>
</dbReference>
<dbReference type="Proteomes" id="UP000618591">
    <property type="component" value="Unassembled WGS sequence"/>
</dbReference>
<evidence type="ECO:0000259" key="2">
    <source>
        <dbReference type="PROSITE" id="PS50164"/>
    </source>
</evidence>
<comment type="similarity">
    <text evidence="1">Belongs to the UPF0213 family.</text>
</comment>
<gene>
    <name evidence="3" type="ORF">GCM10011395_19780</name>
</gene>
<feature type="domain" description="GIY-YIG" evidence="2">
    <location>
        <begin position="1"/>
        <end position="58"/>
    </location>
</feature>
<dbReference type="Gene3D" id="3.40.1440.10">
    <property type="entry name" value="GIY-YIG endonuclease"/>
    <property type="match status" value="1"/>
</dbReference>
<dbReference type="InterPro" id="IPR050190">
    <property type="entry name" value="UPF0213_domain"/>
</dbReference>
<dbReference type="RefSeq" id="WP_308510839.1">
    <property type="nucleotide sequence ID" value="NZ_BMDW01000010.1"/>
</dbReference>